<name>A0AAW0JU99_MYOGA</name>
<reference evidence="2 3" key="1">
    <citation type="journal article" date="2023" name="bioRxiv">
        <title>Conserved and derived expression patterns and positive selection on dental genes reveal complex evolutionary context of ever-growing rodent molars.</title>
        <authorList>
            <person name="Calamari Z.T."/>
            <person name="Song A."/>
            <person name="Cohen E."/>
            <person name="Akter M."/>
            <person name="Roy R.D."/>
            <person name="Hallikas O."/>
            <person name="Christensen M.M."/>
            <person name="Li P."/>
            <person name="Marangoni P."/>
            <person name="Jernvall J."/>
            <person name="Klein O.D."/>
        </authorList>
    </citation>
    <scope>NUCLEOTIDE SEQUENCE [LARGE SCALE GENOMIC DNA]</scope>
    <source>
        <strain evidence="2">V071</strain>
    </source>
</reference>
<evidence type="ECO:0000313" key="3">
    <source>
        <dbReference type="Proteomes" id="UP001488838"/>
    </source>
</evidence>
<dbReference type="EMBL" id="JBBHLL010000017">
    <property type="protein sequence ID" value="KAK7830582.1"/>
    <property type="molecule type" value="Genomic_DNA"/>
</dbReference>
<evidence type="ECO:0000313" key="2">
    <source>
        <dbReference type="EMBL" id="KAK7830582.1"/>
    </source>
</evidence>
<dbReference type="AlphaFoldDB" id="A0AAW0JU99"/>
<protein>
    <submittedName>
        <fullName evidence="2">Uncharacterized protein</fullName>
    </submittedName>
</protein>
<proteinExistence type="predicted"/>
<sequence length="105" mass="11655">MEADVSLMADDIALGFSIFLTGGYVEALEVTKETPSPSTIRSNSSSEKTYDDVGCSREDLPKWDFSSSFTSDSGKCWLESQSASEAERRPCAFICTHFQRLKTEH</sequence>
<dbReference type="Proteomes" id="UP001488838">
    <property type="component" value="Unassembled WGS sequence"/>
</dbReference>
<gene>
    <name evidence="2" type="ORF">U0070_018307</name>
</gene>
<feature type="compositionally biased region" description="Low complexity" evidence="1">
    <location>
        <begin position="34"/>
        <end position="46"/>
    </location>
</feature>
<organism evidence="2 3">
    <name type="scientific">Myodes glareolus</name>
    <name type="common">Bank vole</name>
    <name type="synonym">Clethrionomys glareolus</name>
    <dbReference type="NCBI Taxonomy" id="447135"/>
    <lineage>
        <taxon>Eukaryota</taxon>
        <taxon>Metazoa</taxon>
        <taxon>Chordata</taxon>
        <taxon>Craniata</taxon>
        <taxon>Vertebrata</taxon>
        <taxon>Euteleostomi</taxon>
        <taxon>Mammalia</taxon>
        <taxon>Eutheria</taxon>
        <taxon>Euarchontoglires</taxon>
        <taxon>Glires</taxon>
        <taxon>Rodentia</taxon>
        <taxon>Myomorpha</taxon>
        <taxon>Muroidea</taxon>
        <taxon>Cricetidae</taxon>
        <taxon>Arvicolinae</taxon>
        <taxon>Myodes</taxon>
    </lineage>
</organism>
<feature type="region of interest" description="Disordered" evidence="1">
    <location>
        <begin position="33"/>
        <end position="53"/>
    </location>
</feature>
<keyword evidence="3" id="KW-1185">Reference proteome</keyword>
<comment type="caution">
    <text evidence="2">The sequence shown here is derived from an EMBL/GenBank/DDBJ whole genome shotgun (WGS) entry which is preliminary data.</text>
</comment>
<accession>A0AAW0JU99</accession>
<evidence type="ECO:0000256" key="1">
    <source>
        <dbReference type="SAM" id="MobiDB-lite"/>
    </source>
</evidence>